<comment type="caution">
    <text evidence="1">The sequence shown here is derived from an EMBL/GenBank/DDBJ whole genome shotgun (WGS) entry which is preliminary data.</text>
</comment>
<organism evidence="1 2">
    <name type="scientific">Paenibacillus albiflavus</name>
    <dbReference type="NCBI Taxonomy" id="2545760"/>
    <lineage>
        <taxon>Bacteria</taxon>
        <taxon>Bacillati</taxon>
        <taxon>Bacillota</taxon>
        <taxon>Bacilli</taxon>
        <taxon>Bacillales</taxon>
        <taxon>Paenibacillaceae</taxon>
        <taxon>Paenibacillus</taxon>
    </lineage>
</organism>
<dbReference type="EMBL" id="SKFG01000003">
    <property type="protein sequence ID" value="TCZ79441.1"/>
    <property type="molecule type" value="Genomic_DNA"/>
</dbReference>
<dbReference type="PANTHER" id="PTHR42110">
    <property type="entry name" value="L-ASPARAGINASE, PUTATIVE (AFU_ORTHOLOGUE AFUA_3G11890)-RELATED"/>
    <property type="match status" value="1"/>
</dbReference>
<dbReference type="Proteomes" id="UP000295418">
    <property type="component" value="Unassembled WGS sequence"/>
</dbReference>
<sequence length="335" mass="36144">MSQSELTVRVLRGQLTECIHHGHLVVVNEQGDILHSAGEPTYVTYARSTAKPLQAIPVIESGAADHYHFTEEELALFCASHSGEEAHTTTASQVLNKIGLGAEHLQCGVHEPFHSATTAYMREHQIKPSALHNNCSGKHSAMLALATHLQVPIDNYLSIHHPVQQLMLQTVSDMSGVPANQIVIGIDGCGVPVFGLGLHQLARAYATLGNPVHLSDTRANACRQIIHAIANYPLYLGGSDRFDTALIRVTKGRIIGKLGAEGVYAVTIPEKGLGIALKIEDGAKRAMHPAIIEALVQLDLLTAEEQVELQNFHHPIVKNWQGTVVGSIEATVKLS</sequence>
<dbReference type="Pfam" id="PF06089">
    <property type="entry name" value="Asparaginase_II"/>
    <property type="match status" value="1"/>
</dbReference>
<keyword evidence="2" id="KW-1185">Reference proteome</keyword>
<gene>
    <name evidence="1" type="ORF">E0485_06165</name>
</gene>
<accession>A0A4R4ELV3</accession>
<evidence type="ECO:0000313" key="1">
    <source>
        <dbReference type="EMBL" id="TCZ79441.1"/>
    </source>
</evidence>
<dbReference type="PANTHER" id="PTHR42110:SF1">
    <property type="entry name" value="L-ASPARAGINASE, PUTATIVE (AFU_ORTHOLOGUE AFUA_3G11890)-RELATED"/>
    <property type="match status" value="1"/>
</dbReference>
<dbReference type="InterPro" id="IPR010349">
    <property type="entry name" value="Asparaginase_II"/>
</dbReference>
<dbReference type="AlphaFoldDB" id="A0A4R4ELV3"/>
<protein>
    <submittedName>
        <fullName evidence="1">Asparaginase</fullName>
    </submittedName>
</protein>
<dbReference type="OrthoDB" id="9770793at2"/>
<reference evidence="1 2" key="1">
    <citation type="submission" date="2019-03" db="EMBL/GenBank/DDBJ databases">
        <authorList>
            <person name="Kim M.K.M."/>
        </authorList>
    </citation>
    <scope>NUCLEOTIDE SEQUENCE [LARGE SCALE GENOMIC DNA]</scope>
    <source>
        <strain evidence="1 2">18JY21-1</strain>
    </source>
</reference>
<name>A0A4R4ELV3_9BACL</name>
<dbReference type="RefSeq" id="WP_132417099.1">
    <property type="nucleotide sequence ID" value="NZ_SKFG01000003.1"/>
</dbReference>
<proteinExistence type="predicted"/>
<evidence type="ECO:0000313" key="2">
    <source>
        <dbReference type="Proteomes" id="UP000295418"/>
    </source>
</evidence>